<organism evidence="2 3">
    <name type="scientific">Pedobacter westerhofensis</name>
    <dbReference type="NCBI Taxonomy" id="425512"/>
    <lineage>
        <taxon>Bacteria</taxon>
        <taxon>Pseudomonadati</taxon>
        <taxon>Bacteroidota</taxon>
        <taxon>Sphingobacteriia</taxon>
        <taxon>Sphingobacteriales</taxon>
        <taxon>Sphingobacteriaceae</taxon>
        <taxon>Pedobacter</taxon>
    </lineage>
</organism>
<sequence length="405" mass="46067">MAGQMNFAQLFFMITSRPTKKKKKRSVFYRVSAWLHLWLGLVSGIIVVIVSITGAILTFEQELRILLQPYQTVEDHGKPFLPPSVLKQKTIEGYKIPGISHVIYRGRNRSTIITWYGDRKNFLITWINPYTGKLLKQQPLEEDFYRIMLTGHYQLWLPRNIGQPLVAYATLIFVITLITGMVLWWPKKWTRSTRQQSFFIKTKASFKRLNYDLHNVLGFYSLLIALILGLTGMVYGMRWFSNSVYWAASGGEKSKGRFERIKSDSTLTAVRNIPDEDFIYNKVLARKIDLSSVDVTIGFPYGKAGAWNLDLNPKPGTRYLETSESYEQHSVKLLKAGMPYGQGNGGDTIMKLNYDLHVGAIGGILTKIIAFLVCVISASLPITGFIIWLPKGNKKKNKKPKAALV</sequence>
<protein>
    <submittedName>
        <fullName evidence="2">Uncharacterized iron-regulated membrane protein</fullName>
    </submittedName>
</protein>
<accession>A0A521F5T6</accession>
<keyword evidence="1" id="KW-1133">Transmembrane helix</keyword>
<feature type="transmembrane region" description="Helical" evidence="1">
    <location>
        <begin position="217"/>
        <end position="237"/>
    </location>
</feature>
<dbReference type="PANTHER" id="PTHR34219">
    <property type="entry name" value="IRON-REGULATED INNER MEMBRANE PROTEIN-RELATED"/>
    <property type="match status" value="1"/>
</dbReference>
<keyword evidence="1" id="KW-0812">Transmembrane</keyword>
<keyword evidence="3" id="KW-1185">Reference proteome</keyword>
<keyword evidence="1" id="KW-0472">Membrane</keyword>
<dbReference type="AlphaFoldDB" id="A0A521F5T6"/>
<feature type="transmembrane region" description="Helical" evidence="1">
    <location>
        <begin position="27"/>
        <end position="57"/>
    </location>
</feature>
<evidence type="ECO:0000313" key="3">
    <source>
        <dbReference type="Proteomes" id="UP000320300"/>
    </source>
</evidence>
<name>A0A521F5T6_9SPHI</name>
<dbReference type="EMBL" id="FXTN01000010">
    <property type="protein sequence ID" value="SMO91484.1"/>
    <property type="molecule type" value="Genomic_DNA"/>
</dbReference>
<feature type="transmembrane region" description="Helical" evidence="1">
    <location>
        <begin position="165"/>
        <end position="185"/>
    </location>
</feature>
<proteinExistence type="predicted"/>
<evidence type="ECO:0000256" key="1">
    <source>
        <dbReference type="SAM" id="Phobius"/>
    </source>
</evidence>
<dbReference type="InterPro" id="IPR005625">
    <property type="entry name" value="PepSY-ass_TM"/>
</dbReference>
<dbReference type="Pfam" id="PF03929">
    <property type="entry name" value="PepSY_TM"/>
    <property type="match status" value="1"/>
</dbReference>
<feature type="transmembrane region" description="Helical" evidence="1">
    <location>
        <begin position="368"/>
        <end position="389"/>
    </location>
</feature>
<gene>
    <name evidence="2" type="ORF">SAMN06265348_110185</name>
</gene>
<evidence type="ECO:0000313" key="2">
    <source>
        <dbReference type="EMBL" id="SMO91484.1"/>
    </source>
</evidence>
<reference evidence="2 3" key="1">
    <citation type="submission" date="2017-05" db="EMBL/GenBank/DDBJ databases">
        <authorList>
            <person name="Varghese N."/>
            <person name="Submissions S."/>
        </authorList>
    </citation>
    <scope>NUCLEOTIDE SEQUENCE [LARGE SCALE GENOMIC DNA]</scope>
    <source>
        <strain evidence="2 3">DSM 19036</strain>
    </source>
</reference>
<dbReference type="PANTHER" id="PTHR34219:SF3">
    <property type="entry name" value="BLL7967 PROTEIN"/>
    <property type="match status" value="1"/>
</dbReference>
<dbReference type="Proteomes" id="UP000320300">
    <property type="component" value="Unassembled WGS sequence"/>
</dbReference>